<keyword evidence="13" id="KW-1185">Reference proteome</keyword>
<evidence type="ECO:0000256" key="9">
    <source>
        <dbReference type="ARBA" id="ARBA00023299"/>
    </source>
</evidence>
<evidence type="ECO:0000256" key="11">
    <source>
        <dbReference type="ARBA" id="ARBA00048523"/>
    </source>
</evidence>
<evidence type="ECO:0000256" key="1">
    <source>
        <dbReference type="ARBA" id="ARBA00001946"/>
    </source>
</evidence>
<dbReference type="InterPro" id="IPR023214">
    <property type="entry name" value="HAD_sf"/>
</dbReference>
<accession>A0A941CQ08</accession>
<dbReference type="InterPro" id="IPR036412">
    <property type="entry name" value="HAD-like_sf"/>
</dbReference>
<comment type="catalytic activity">
    <reaction evidence="11">
        <text>O-phospho-D-serine + H2O = D-serine + phosphate</text>
        <dbReference type="Rhea" id="RHEA:24873"/>
        <dbReference type="ChEBI" id="CHEBI:15377"/>
        <dbReference type="ChEBI" id="CHEBI:35247"/>
        <dbReference type="ChEBI" id="CHEBI:43474"/>
        <dbReference type="ChEBI" id="CHEBI:58680"/>
        <dbReference type="EC" id="3.1.3.3"/>
    </reaction>
</comment>
<name>A0A941CQ08_9CLOT</name>
<evidence type="ECO:0000313" key="12">
    <source>
        <dbReference type="EMBL" id="MBR0576645.1"/>
    </source>
</evidence>
<dbReference type="PANTHER" id="PTHR43344:SF2">
    <property type="entry name" value="PHOSPHOSERINE PHOSPHATASE"/>
    <property type="match status" value="1"/>
</dbReference>
<dbReference type="GO" id="GO:0005737">
    <property type="term" value="C:cytoplasm"/>
    <property type="evidence" value="ECO:0007669"/>
    <property type="project" value="TreeGrafter"/>
</dbReference>
<dbReference type="Proteomes" id="UP000675379">
    <property type="component" value="Unassembled WGS sequence"/>
</dbReference>
<evidence type="ECO:0000256" key="4">
    <source>
        <dbReference type="ARBA" id="ARBA00012640"/>
    </source>
</evidence>
<evidence type="ECO:0000256" key="10">
    <source>
        <dbReference type="ARBA" id="ARBA00048138"/>
    </source>
</evidence>
<dbReference type="NCBIfam" id="TIGR01490">
    <property type="entry name" value="HAD-SF-IB-hyp1"/>
    <property type="match status" value="1"/>
</dbReference>
<evidence type="ECO:0000256" key="2">
    <source>
        <dbReference type="ARBA" id="ARBA00005135"/>
    </source>
</evidence>
<reference evidence="12" key="1">
    <citation type="submission" date="2021-04" db="EMBL/GenBank/DDBJ databases">
        <title>Proteiniclasticum sedimins sp. nov., an obligate anaerobic bacterium isolated from anaerobic sludge.</title>
        <authorList>
            <person name="Liu J."/>
        </authorList>
    </citation>
    <scope>NUCLEOTIDE SEQUENCE</scope>
    <source>
        <strain evidence="12">BAD-10</strain>
    </source>
</reference>
<keyword evidence="6" id="KW-0479">Metal-binding</keyword>
<evidence type="ECO:0000313" key="13">
    <source>
        <dbReference type="Proteomes" id="UP000675379"/>
    </source>
</evidence>
<dbReference type="InterPro" id="IPR050582">
    <property type="entry name" value="HAD-like_SerB"/>
</dbReference>
<dbReference type="CDD" id="cd02612">
    <property type="entry name" value="HAD_PGPPase"/>
    <property type="match status" value="1"/>
</dbReference>
<comment type="cofactor">
    <cofactor evidence="1">
        <name>Mg(2+)</name>
        <dbReference type="ChEBI" id="CHEBI:18420"/>
    </cofactor>
</comment>
<dbReference type="EC" id="3.1.3.3" evidence="4"/>
<evidence type="ECO:0000256" key="6">
    <source>
        <dbReference type="ARBA" id="ARBA00022723"/>
    </source>
</evidence>
<keyword evidence="5" id="KW-0028">Amino-acid biosynthesis</keyword>
<evidence type="ECO:0000256" key="5">
    <source>
        <dbReference type="ARBA" id="ARBA00022605"/>
    </source>
</evidence>
<dbReference type="PANTHER" id="PTHR43344">
    <property type="entry name" value="PHOSPHOSERINE PHOSPHATASE"/>
    <property type="match status" value="1"/>
</dbReference>
<evidence type="ECO:0000256" key="7">
    <source>
        <dbReference type="ARBA" id="ARBA00022801"/>
    </source>
</evidence>
<keyword evidence="8" id="KW-0460">Magnesium</keyword>
<dbReference type="SUPFAM" id="SSF56784">
    <property type="entry name" value="HAD-like"/>
    <property type="match status" value="1"/>
</dbReference>
<dbReference type="RefSeq" id="WP_211801876.1">
    <property type="nucleotide sequence ID" value="NZ_JAGSCS010000013.1"/>
</dbReference>
<comment type="pathway">
    <text evidence="2">Amino-acid biosynthesis; L-serine biosynthesis; L-serine from 3-phospho-D-glycerate: step 3/3.</text>
</comment>
<comment type="caution">
    <text evidence="12">The sequence shown here is derived from an EMBL/GenBank/DDBJ whole genome shotgun (WGS) entry which is preliminary data.</text>
</comment>
<gene>
    <name evidence="12" type="ORF">KCG48_09870</name>
</gene>
<dbReference type="InterPro" id="IPR006385">
    <property type="entry name" value="HAD_hydro_SerB1"/>
</dbReference>
<evidence type="ECO:0000256" key="8">
    <source>
        <dbReference type="ARBA" id="ARBA00022842"/>
    </source>
</evidence>
<comment type="catalytic activity">
    <reaction evidence="10">
        <text>O-phospho-L-serine + H2O = L-serine + phosphate</text>
        <dbReference type="Rhea" id="RHEA:21208"/>
        <dbReference type="ChEBI" id="CHEBI:15377"/>
        <dbReference type="ChEBI" id="CHEBI:33384"/>
        <dbReference type="ChEBI" id="CHEBI:43474"/>
        <dbReference type="ChEBI" id="CHEBI:57524"/>
        <dbReference type="EC" id="3.1.3.3"/>
    </reaction>
</comment>
<keyword evidence="9" id="KW-0718">Serine biosynthesis</keyword>
<dbReference type="NCBIfam" id="TIGR01488">
    <property type="entry name" value="HAD-SF-IB"/>
    <property type="match status" value="1"/>
</dbReference>
<dbReference type="GO" id="GO:0036424">
    <property type="term" value="F:L-phosphoserine phosphatase activity"/>
    <property type="evidence" value="ECO:0007669"/>
    <property type="project" value="TreeGrafter"/>
</dbReference>
<keyword evidence="7 12" id="KW-0378">Hydrolase</keyword>
<sequence length="246" mass="29059">MRSAAFFDIDGTLYREVFMKEIFKRMIRSEIIKENQWYVQVKPYYDQYDRRIGSYDEYLIKMAAIYTEAIKGFHRSVIEHIIHHVVEDKGMRNYLFTRNRIKWHKEQDHKVITISGSPAELVKEMAALHHFDDWRGSLYLLDEKDRYTGECIPMWDSRSKQRAIFEMKEKYDIDLDSSYAYGDTAGDFSMFQLVGHPVLVNPTRELINLVLSDPAVRAKAEVAVERKDVIYHVRLEDLANDFGKEG</sequence>
<dbReference type="Pfam" id="PF12710">
    <property type="entry name" value="HAD"/>
    <property type="match status" value="1"/>
</dbReference>
<dbReference type="Gene3D" id="3.40.50.1000">
    <property type="entry name" value="HAD superfamily/HAD-like"/>
    <property type="match status" value="1"/>
</dbReference>
<protein>
    <recommendedName>
        <fullName evidence="4">phosphoserine phosphatase</fullName>
        <ecNumber evidence="4">3.1.3.3</ecNumber>
    </recommendedName>
</protein>
<dbReference type="EMBL" id="JAGSCS010000013">
    <property type="protein sequence ID" value="MBR0576645.1"/>
    <property type="molecule type" value="Genomic_DNA"/>
</dbReference>
<dbReference type="GO" id="GO:0006564">
    <property type="term" value="P:L-serine biosynthetic process"/>
    <property type="evidence" value="ECO:0007669"/>
    <property type="project" value="UniProtKB-KW"/>
</dbReference>
<evidence type="ECO:0000256" key="3">
    <source>
        <dbReference type="ARBA" id="ARBA00009184"/>
    </source>
</evidence>
<organism evidence="12 13">
    <name type="scientific">Proteiniclasticum sediminis</name>
    <dbReference type="NCBI Taxonomy" id="2804028"/>
    <lineage>
        <taxon>Bacteria</taxon>
        <taxon>Bacillati</taxon>
        <taxon>Bacillota</taxon>
        <taxon>Clostridia</taxon>
        <taxon>Eubacteriales</taxon>
        <taxon>Clostridiaceae</taxon>
        <taxon>Proteiniclasticum</taxon>
    </lineage>
</organism>
<proteinExistence type="inferred from homology"/>
<dbReference type="AlphaFoldDB" id="A0A941CQ08"/>
<comment type="similarity">
    <text evidence="3">Belongs to the HAD-like hydrolase superfamily. SerB family.</text>
</comment>
<dbReference type="GO" id="GO:0000287">
    <property type="term" value="F:magnesium ion binding"/>
    <property type="evidence" value="ECO:0007669"/>
    <property type="project" value="TreeGrafter"/>
</dbReference>